<dbReference type="InterPro" id="IPR052926">
    <property type="entry name" value="Metallo-beta-lactamase_dom"/>
</dbReference>
<dbReference type="GO" id="GO:0016740">
    <property type="term" value="F:transferase activity"/>
    <property type="evidence" value="ECO:0007669"/>
    <property type="project" value="TreeGrafter"/>
</dbReference>
<dbReference type="InterPro" id="IPR001279">
    <property type="entry name" value="Metallo-B-lactamas"/>
</dbReference>
<accession>A0A3Q9MSK2</accession>
<evidence type="ECO:0000313" key="3">
    <source>
        <dbReference type="EMBL" id="AZT44467.1"/>
    </source>
</evidence>
<geneLocation type="plasmid" evidence="2">
    <name>pRSE21</name>
</geneLocation>
<proteinExistence type="predicted"/>
<dbReference type="AlphaFoldDB" id="A0A3Q9MSK2"/>
<keyword evidence="2" id="KW-0378">Hydrolase</keyword>
<dbReference type="Pfam" id="PF00753">
    <property type="entry name" value="Lactamase_B"/>
    <property type="match status" value="1"/>
</dbReference>
<geneLocation type="plasmid" evidence="3">
    <name>pRSE40</name>
</geneLocation>
<dbReference type="SUPFAM" id="SSF56281">
    <property type="entry name" value="Metallo-hydrolase/oxidoreductase"/>
    <property type="match status" value="1"/>
</dbReference>
<evidence type="ECO:0000313" key="2">
    <source>
        <dbReference type="EMBL" id="AZT39640.1"/>
    </source>
</evidence>
<dbReference type="RefSeq" id="WP_168445711.1">
    <property type="nucleotide sequence ID" value="NZ_CP034699.1"/>
</dbReference>
<dbReference type="PANTHER" id="PTHR13754">
    <property type="entry name" value="METALLO-BETA-LACTAMASE SUPERFAMILY PROTEIN"/>
    <property type="match status" value="1"/>
</dbReference>
<dbReference type="EMBL" id="CP034710">
    <property type="protein sequence ID" value="AZT39640.1"/>
    <property type="molecule type" value="Genomic_DNA"/>
</dbReference>
<feature type="domain" description="Metallo-beta-lactamase" evidence="1">
    <location>
        <begin position="25"/>
        <end position="241"/>
    </location>
</feature>
<dbReference type="CDD" id="cd07713">
    <property type="entry name" value="DHPS-like_MBL-fold"/>
    <property type="match status" value="1"/>
</dbReference>
<protein>
    <submittedName>
        <fullName evidence="2">MBL fold metallo-hydrolase</fullName>
    </submittedName>
</protein>
<dbReference type="Gene3D" id="3.60.15.10">
    <property type="entry name" value="Ribonuclease Z/Hydroxyacylglutathione hydrolase-like"/>
    <property type="match status" value="1"/>
</dbReference>
<dbReference type="GO" id="GO:0016787">
    <property type="term" value="F:hydrolase activity"/>
    <property type="evidence" value="ECO:0007669"/>
    <property type="project" value="UniProtKB-KW"/>
</dbReference>
<name>A0A3Q9MSK2_SALET</name>
<gene>
    <name evidence="3" type="ORF">EL007_24790</name>
    <name evidence="2" type="ORF">ELZ88_24160</name>
</gene>
<dbReference type="SMART" id="SM00849">
    <property type="entry name" value="Lactamase_B"/>
    <property type="match status" value="1"/>
</dbReference>
<dbReference type="InterPro" id="IPR041712">
    <property type="entry name" value="DHPS-like_MBL-fold"/>
</dbReference>
<dbReference type="EMBL" id="CP034699">
    <property type="protein sequence ID" value="AZT44467.1"/>
    <property type="molecule type" value="Genomic_DNA"/>
</dbReference>
<dbReference type="InterPro" id="IPR036866">
    <property type="entry name" value="RibonucZ/Hydroxyglut_hydro"/>
</dbReference>
<keyword evidence="2" id="KW-0614">Plasmid</keyword>
<reference evidence="2" key="1">
    <citation type="submission" date="2018-12" db="EMBL/GenBank/DDBJ databases">
        <title>Complete genome sequences of twenty non-typhoidal Salmonella isolates from Rwanda.</title>
        <authorList>
            <person name="Byukusenge M."/>
            <person name="Li L."/>
            <person name="Subhashinie K."/>
            <person name="Nzayirambaho M."/>
            <person name="Kuchipudi S.V."/>
            <person name="Jayarao B.M."/>
        </authorList>
    </citation>
    <scope>NUCLEOTIDE SEQUENCE</scope>
    <source>
        <strain evidence="2">RSE21</strain>
        <strain evidence="3">RSE40</strain>
        <plasmid evidence="2">pRSE21</plasmid>
        <plasmid evidence="3">pRSE40</plasmid>
    </source>
</reference>
<dbReference type="PANTHER" id="PTHR13754:SF13">
    <property type="entry name" value="METALLO-BETA-LACTAMASE SUPERFAMILY PROTEIN (AFU_ORTHOLOGUE AFUA_3G07630)"/>
    <property type="match status" value="1"/>
</dbReference>
<evidence type="ECO:0000259" key="1">
    <source>
        <dbReference type="SMART" id="SM00849"/>
    </source>
</evidence>
<sequence>MSLTISVLLENKRSLLASQSLLVRPGLSLLLQDGETTILFDTGPDGSFQQNAKGMGIDLSEVDLVVLSHGHYDHCGGVPWLPARSRIVCHPRIARERFAVARMAGLTRKIKRLSRANDYSQHQMEYSAAPKYLSDRFLWSGEIPVADPHAYGAYGDHLSETDYVVDEGVLIYKSSRGLVIVTGCGHRGITNIIHHCQNITGTERIHALIGGFHLRCASPLTLWRTRRFLSRQKPDTLYGCHCTGVWGRLWLPDMIVPATGDVLHL</sequence>
<organism evidence="2">
    <name type="scientific">Salmonella enterica subsp. enterica serovar Karamoja</name>
    <dbReference type="NCBI Taxonomy" id="2500153"/>
    <lineage>
        <taxon>Bacteria</taxon>
        <taxon>Pseudomonadati</taxon>
        <taxon>Pseudomonadota</taxon>
        <taxon>Gammaproteobacteria</taxon>
        <taxon>Enterobacterales</taxon>
        <taxon>Enterobacteriaceae</taxon>
        <taxon>Salmonella</taxon>
    </lineage>
</organism>